<protein>
    <submittedName>
        <fullName evidence="1">Uncharacterized protein</fullName>
    </submittedName>
</protein>
<keyword evidence="2" id="KW-1185">Reference proteome</keyword>
<sequence>MQAHIQESVEALSGFAAIAKRLGVKKNTITAIQKILDACRKENSVLLR</sequence>
<evidence type="ECO:0000313" key="1">
    <source>
        <dbReference type="EMBL" id="MDM7858979.1"/>
    </source>
</evidence>
<proteinExistence type="predicted"/>
<comment type="caution">
    <text evidence="1">The sequence shown here is derived from an EMBL/GenBank/DDBJ whole genome shotgun (WGS) entry which is preliminary data.</text>
</comment>
<accession>A0ABT7SSM0</accession>
<gene>
    <name evidence="1" type="ORF">QEZ41_11970</name>
</gene>
<dbReference type="RefSeq" id="WP_289411829.1">
    <property type="nucleotide sequence ID" value="NZ_JAUCDY010000024.1"/>
</dbReference>
<name>A0ABT7SSM0_9GAMM</name>
<dbReference type="Proteomes" id="UP001241056">
    <property type="component" value="Unassembled WGS sequence"/>
</dbReference>
<reference evidence="1 2" key="1">
    <citation type="submission" date="2023-06" db="EMBL/GenBank/DDBJ databases">
        <title>Thiopseudomonas sp. CY1220 draft genome sequence.</title>
        <authorList>
            <person name="Zhao G."/>
            <person name="An M."/>
        </authorList>
    </citation>
    <scope>NUCLEOTIDE SEQUENCE [LARGE SCALE GENOMIC DNA]</scope>
    <source>
        <strain evidence="1 2">CY1220</strain>
    </source>
</reference>
<dbReference type="EMBL" id="JAUCDY010000024">
    <property type="protein sequence ID" value="MDM7858979.1"/>
    <property type="molecule type" value="Genomic_DNA"/>
</dbReference>
<organism evidence="1 2">
    <name type="scientific">Thiopseudomonas acetoxidans</name>
    <dbReference type="NCBI Taxonomy" id="3041622"/>
    <lineage>
        <taxon>Bacteria</taxon>
        <taxon>Pseudomonadati</taxon>
        <taxon>Pseudomonadota</taxon>
        <taxon>Gammaproteobacteria</taxon>
        <taxon>Pseudomonadales</taxon>
        <taxon>Pseudomonadaceae</taxon>
        <taxon>Thiopseudomonas</taxon>
    </lineage>
</organism>
<evidence type="ECO:0000313" key="2">
    <source>
        <dbReference type="Proteomes" id="UP001241056"/>
    </source>
</evidence>